<comment type="caution">
    <text evidence="2">The sequence shown here is derived from an EMBL/GenBank/DDBJ whole genome shotgun (WGS) entry which is preliminary data.</text>
</comment>
<dbReference type="Proteomes" id="UP000648187">
    <property type="component" value="Unassembled WGS sequence"/>
</dbReference>
<evidence type="ECO:0000313" key="2">
    <source>
        <dbReference type="EMBL" id="KAF9415483.1"/>
    </source>
</evidence>
<gene>
    <name evidence="2" type="ORF">HW555_006905</name>
</gene>
<feature type="compositionally biased region" description="Polar residues" evidence="1">
    <location>
        <begin position="102"/>
        <end position="128"/>
    </location>
</feature>
<protein>
    <recommendedName>
        <fullName evidence="4">Abscission/NoCut checkpoint regulator</fullName>
    </recommendedName>
</protein>
<feature type="region of interest" description="Disordered" evidence="1">
    <location>
        <begin position="334"/>
        <end position="362"/>
    </location>
</feature>
<name>A0A835GH42_SPOEX</name>
<dbReference type="GO" id="GO:0044878">
    <property type="term" value="P:mitotic cytokinesis checkpoint signaling"/>
    <property type="evidence" value="ECO:0007669"/>
    <property type="project" value="TreeGrafter"/>
</dbReference>
<dbReference type="GO" id="GO:0032266">
    <property type="term" value="F:phosphatidylinositol-3-phosphate binding"/>
    <property type="evidence" value="ECO:0007669"/>
    <property type="project" value="TreeGrafter"/>
</dbReference>
<dbReference type="PANTHER" id="PTHR46603:SF1">
    <property type="entry name" value="ABSCISSION_NOCUT CHECKPOINT REGULATOR"/>
    <property type="match status" value="1"/>
</dbReference>
<accession>A0A835GH42</accession>
<evidence type="ECO:0008006" key="4">
    <source>
        <dbReference type="Google" id="ProtNLM"/>
    </source>
</evidence>
<sequence>MNEPPDDPGGGLTPLEVPEASNFITFPPNCPPREESDGSFFDTDASEITNTSTHKRKRVSVRKICKQCNKKKRKHRKVDGPVPSNECQCIFDDEMAVPTQSLGNNFTPPAPLHSSTPLLNESNVSQRVQPPPTEQPSAPVARPRWSNFLLKRQYLQENVTKGCPSCGFSYCSKCLDSKMFVSKLNAEAKVCAKCKNNNAKPSESKTVEAPDAYYRRIGATGEKQANQEILERLQKLKEGKSTPVTKDEEIRNRLQNIKGAVPTTSDAEIYSRLAKLRGVPVEVVNAKPTLPPLDTRTDQEQADDLVKQYIEQTGIDTKYQDEFDGIISSIESRVQKLKGSEPAPATHSKPEEKSDESEDEEATVKKIIEKIKKETTLEDEIPPCDELPFCEICNEDARMRCLGCRYLFCKRCFLDHKDDDDGCDRYEPYKPPNNKNV</sequence>
<proteinExistence type="predicted"/>
<dbReference type="GO" id="GO:0030496">
    <property type="term" value="C:midbody"/>
    <property type="evidence" value="ECO:0007669"/>
    <property type="project" value="TreeGrafter"/>
</dbReference>
<dbReference type="GO" id="GO:0009838">
    <property type="term" value="P:abscission"/>
    <property type="evidence" value="ECO:0007669"/>
    <property type="project" value="TreeGrafter"/>
</dbReference>
<dbReference type="EMBL" id="JACKWZ010000110">
    <property type="protein sequence ID" value="KAF9415483.1"/>
    <property type="molecule type" value="Genomic_DNA"/>
</dbReference>
<dbReference type="PANTHER" id="PTHR46603">
    <property type="entry name" value="ABSCISSION/NOCUT CHECKPOINT REGULATOR"/>
    <property type="match status" value="1"/>
</dbReference>
<dbReference type="GO" id="GO:0032154">
    <property type="term" value="C:cleavage furrow"/>
    <property type="evidence" value="ECO:0007669"/>
    <property type="project" value="TreeGrafter"/>
</dbReference>
<feature type="region of interest" description="Disordered" evidence="1">
    <location>
        <begin position="1"/>
        <end position="55"/>
    </location>
</feature>
<feature type="region of interest" description="Disordered" evidence="1">
    <location>
        <begin position="102"/>
        <end position="140"/>
    </location>
</feature>
<reference evidence="2" key="1">
    <citation type="submission" date="2020-08" db="EMBL/GenBank/DDBJ databases">
        <title>Spodoptera exigua strain:BAW_Kor-Di-RS1 Genome sequencing and assembly.</title>
        <authorList>
            <person name="Kim J."/>
            <person name="Nam H.Y."/>
            <person name="Kwon M."/>
            <person name="Choi J.H."/>
            <person name="Cho S.R."/>
            <person name="Kim G.-H."/>
        </authorList>
    </citation>
    <scope>NUCLEOTIDE SEQUENCE</scope>
    <source>
        <strain evidence="2">BAW_Kor-Di-RS1</strain>
        <tissue evidence="2">Whole-body</tissue>
    </source>
</reference>
<dbReference type="SUPFAM" id="SSF57845">
    <property type="entry name" value="B-box zinc-binding domain"/>
    <property type="match status" value="1"/>
</dbReference>
<evidence type="ECO:0000313" key="3">
    <source>
        <dbReference type="Proteomes" id="UP000648187"/>
    </source>
</evidence>
<dbReference type="AlphaFoldDB" id="A0A835GH42"/>
<evidence type="ECO:0000256" key="1">
    <source>
        <dbReference type="SAM" id="MobiDB-lite"/>
    </source>
</evidence>
<dbReference type="Pfam" id="PF22586">
    <property type="entry name" value="ANCHR-like_BBOX"/>
    <property type="match status" value="1"/>
</dbReference>
<keyword evidence="3" id="KW-1185">Reference proteome</keyword>
<organism evidence="2 3">
    <name type="scientific">Spodoptera exigua</name>
    <name type="common">Beet armyworm</name>
    <name type="synonym">Noctua fulgens</name>
    <dbReference type="NCBI Taxonomy" id="7107"/>
    <lineage>
        <taxon>Eukaryota</taxon>
        <taxon>Metazoa</taxon>
        <taxon>Ecdysozoa</taxon>
        <taxon>Arthropoda</taxon>
        <taxon>Hexapoda</taxon>
        <taxon>Insecta</taxon>
        <taxon>Pterygota</taxon>
        <taxon>Neoptera</taxon>
        <taxon>Endopterygota</taxon>
        <taxon>Lepidoptera</taxon>
        <taxon>Glossata</taxon>
        <taxon>Ditrysia</taxon>
        <taxon>Noctuoidea</taxon>
        <taxon>Noctuidae</taxon>
        <taxon>Amphipyrinae</taxon>
        <taxon>Spodoptera</taxon>
    </lineage>
</organism>
<dbReference type="GO" id="GO:0005813">
    <property type="term" value="C:centrosome"/>
    <property type="evidence" value="ECO:0007669"/>
    <property type="project" value="TreeGrafter"/>
</dbReference>